<evidence type="ECO:0000259" key="2">
    <source>
        <dbReference type="Pfam" id="PF02481"/>
    </source>
</evidence>
<evidence type="ECO:0000256" key="1">
    <source>
        <dbReference type="ARBA" id="ARBA00006525"/>
    </source>
</evidence>
<dbReference type="InterPro" id="IPR057666">
    <property type="entry name" value="DrpA_SLOG"/>
</dbReference>
<feature type="domain" description="Smf/DprA SLOG" evidence="2">
    <location>
        <begin position="57"/>
        <end position="277"/>
    </location>
</feature>
<accession>A0ABS2RN24</accession>
<dbReference type="PANTHER" id="PTHR43022">
    <property type="entry name" value="PROTEIN SMF"/>
    <property type="match status" value="1"/>
</dbReference>
<dbReference type="NCBIfam" id="TIGR00732">
    <property type="entry name" value="dprA"/>
    <property type="match status" value="1"/>
</dbReference>
<organism evidence="3 4">
    <name type="scientific">Microlunatus panaciterrae</name>
    <dbReference type="NCBI Taxonomy" id="400768"/>
    <lineage>
        <taxon>Bacteria</taxon>
        <taxon>Bacillati</taxon>
        <taxon>Actinomycetota</taxon>
        <taxon>Actinomycetes</taxon>
        <taxon>Propionibacteriales</taxon>
        <taxon>Propionibacteriaceae</taxon>
        <taxon>Microlunatus</taxon>
    </lineage>
</organism>
<dbReference type="Gene3D" id="3.40.50.450">
    <property type="match status" value="1"/>
</dbReference>
<dbReference type="SUPFAM" id="SSF102405">
    <property type="entry name" value="MCP/YpsA-like"/>
    <property type="match status" value="1"/>
</dbReference>
<dbReference type="InterPro" id="IPR003488">
    <property type="entry name" value="DprA"/>
</dbReference>
<comment type="similarity">
    <text evidence="1">Belongs to the DprA/Smf family.</text>
</comment>
<proteinExistence type="inferred from homology"/>
<dbReference type="RefSeq" id="WP_204919701.1">
    <property type="nucleotide sequence ID" value="NZ_BAAAQP010000003.1"/>
</dbReference>
<name>A0ABS2RN24_9ACTN</name>
<evidence type="ECO:0000313" key="3">
    <source>
        <dbReference type="EMBL" id="MBM7800385.1"/>
    </source>
</evidence>
<sequence length="354" mass="36529">MVESGDVTVAGLVATAGAEAAWSSVADGDLGAPLAARAAQVDCDRIDELADRCGARFLVPDDDEWPSGLEDLGHGQAVQRRGGPPIGVWVRGPGHLAAMTERSVAIVGSRAATSYGAGVAADLASELAEDGVTVISGGAYGVDAAAHRGALAVRGPTIAVLACGVDVPYPRSNARLFDWIARDHLLVSELPPAATPTKMRFLARNRMIAALGRGTVVVEAAIRSGARNTAAWAQECGRPLMAVPGPVHSALSVAPHEMIRDGQALLVTRAAEVLEAIAPIGEHLLATRRGAERSTDQLGPQRLAVFEAVPARRPARVDDIALTAGVTVPLCLAELAALESAGLVRSSADGWRIS</sequence>
<dbReference type="Pfam" id="PF02481">
    <property type="entry name" value="DNA_processg_A"/>
    <property type="match status" value="1"/>
</dbReference>
<reference evidence="3 4" key="1">
    <citation type="submission" date="2021-01" db="EMBL/GenBank/DDBJ databases">
        <title>Sequencing the genomes of 1000 actinobacteria strains.</title>
        <authorList>
            <person name="Klenk H.-P."/>
        </authorList>
    </citation>
    <scope>NUCLEOTIDE SEQUENCE [LARGE SCALE GENOMIC DNA]</scope>
    <source>
        <strain evidence="3 4">DSM 18662</strain>
    </source>
</reference>
<dbReference type="EMBL" id="JAFBCF010000001">
    <property type="protein sequence ID" value="MBM7800385.1"/>
    <property type="molecule type" value="Genomic_DNA"/>
</dbReference>
<dbReference type="Proteomes" id="UP000704762">
    <property type="component" value="Unassembled WGS sequence"/>
</dbReference>
<keyword evidence="4" id="KW-1185">Reference proteome</keyword>
<protein>
    <submittedName>
        <fullName evidence="3">DNA processing protein</fullName>
    </submittedName>
</protein>
<evidence type="ECO:0000313" key="4">
    <source>
        <dbReference type="Proteomes" id="UP000704762"/>
    </source>
</evidence>
<comment type="caution">
    <text evidence="3">The sequence shown here is derived from an EMBL/GenBank/DDBJ whole genome shotgun (WGS) entry which is preliminary data.</text>
</comment>
<dbReference type="PANTHER" id="PTHR43022:SF1">
    <property type="entry name" value="PROTEIN SMF"/>
    <property type="match status" value="1"/>
</dbReference>
<gene>
    <name evidence="3" type="ORF">JOE57_003306</name>
</gene>